<keyword evidence="2 4" id="KW-0560">Oxidoreductase</keyword>
<evidence type="ECO:0000256" key="2">
    <source>
        <dbReference type="ARBA" id="ARBA00023002"/>
    </source>
</evidence>
<gene>
    <name evidence="9" type="ORF">GCM10011491_13510</name>
</gene>
<evidence type="ECO:0000256" key="4">
    <source>
        <dbReference type="PIRNR" id="PIRNR036492"/>
    </source>
</evidence>
<comment type="similarity">
    <text evidence="1 4 7">Belongs to the aldehyde dehydrogenase family.</text>
</comment>
<dbReference type="PANTHER" id="PTHR43570">
    <property type="entry name" value="ALDEHYDE DEHYDROGENASE"/>
    <property type="match status" value="1"/>
</dbReference>
<dbReference type="Proteomes" id="UP000646478">
    <property type="component" value="Unassembled WGS sequence"/>
</dbReference>
<dbReference type="InterPro" id="IPR016161">
    <property type="entry name" value="Ald_DH/histidinol_DH"/>
</dbReference>
<dbReference type="InterPro" id="IPR015590">
    <property type="entry name" value="Aldehyde_DH_dom"/>
</dbReference>
<evidence type="ECO:0000256" key="7">
    <source>
        <dbReference type="RuleBase" id="RU003345"/>
    </source>
</evidence>
<dbReference type="GO" id="GO:0004029">
    <property type="term" value="F:aldehyde dehydrogenase (NAD+) activity"/>
    <property type="evidence" value="ECO:0007669"/>
    <property type="project" value="TreeGrafter"/>
</dbReference>
<dbReference type="InterPro" id="IPR012394">
    <property type="entry name" value="Aldehyde_DH_NAD(P)"/>
</dbReference>
<evidence type="ECO:0000256" key="6">
    <source>
        <dbReference type="PROSITE-ProRule" id="PRU10007"/>
    </source>
</evidence>
<dbReference type="CDD" id="cd07133">
    <property type="entry name" value="ALDH_CALDH_CalB"/>
    <property type="match status" value="1"/>
</dbReference>
<dbReference type="GO" id="GO:0006081">
    <property type="term" value="P:aldehyde metabolic process"/>
    <property type="evidence" value="ECO:0007669"/>
    <property type="project" value="InterPro"/>
</dbReference>
<evidence type="ECO:0000313" key="9">
    <source>
        <dbReference type="EMBL" id="GGA87110.1"/>
    </source>
</evidence>
<name>A0A916S6W7_9HYPH</name>
<keyword evidence="10" id="KW-1185">Reference proteome</keyword>
<dbReference type="InterPro" id="IPR029510">
    <property type="entry name" value="Ald_DH_CS_GLU"/>
</dbReference>
<dbReference type="Gene3D" id="3.40.605.10">
    <property type="entry name" value="Aldehyde Dehydrogenase, Chain A, domain 1"/>
    <property type="match status" value="1"/>
</dbReference>
<dbReference type="AlphaFoldDB" id="A0A916S6W7"/>
<sequence length="466" mass="51550">MPGTILDTLLQRQRDAFEADFYPSFEARRDRLDRIGRLLRENQAALCETVSRDFGHRSHHETIQLEIAPLMGALRHTRAHLRKWMKPERRGRSLEFLPFSNRVQYQPLGVVGIMVPWNYPLLLALGPLIDVLAAGNRAMIKPSEQTPETSALLAQLVGKFFKPEEVTVTEGEVEVAQAFAALPFDHLIFTGSTAVARKVMAAAAPNLTPLTLELGGKSPAIIAPDYAVAEAARDIAFGKLMNAGQTCIAPDYVLMERSRLDAFAEAFIAQAETFYPLNGVRRDYSSLVGERAHGRLLNGIKECRARGVRLLTADIALPPKGFHVLPTLVIDPPADCLLMEEEIFGPVLPLIPYDDFDSALKFVRARPRPLALYLFTRDKGTEEMTLHNTISGNVTVNGTLLHIAQNDLPFGGVGPSGMGAYHGHEGFKRFSHARGIAKVRLFNPARLAMPPYGRLAKLLARFMMRG</sequence>
<feature type="domain" description="Aldehyde dehydrogenase" evidence="8">
    <location>
        <begin position="23"/>
        <end position="433"/>
    </location>
</feature>
<evidence type="ECO:0000259" key="8">
    <source>
        <dbReference type="Pfam" id="PF00171"/>
    </source>
</evidence>
<dbReference type="PIRSF" id="PIRSF036492">
    <property type="entry name" value="ALDH"/>
    <property type="match status" value="1"/>
</dbReference>
<evidence type="ECO:0000256" key="1">
    <source>
        <dbReference type="ARBA" id="ARBA00009986"/>
    </source>
</evidence>
<accession>A0A916S6W7</accession>
<protein>
    <recommendedName>
        <fullName evidence="4">Aldehyde dehydrogenase</fullName>
    </recommendedName>
</protein>
<dbReference type="GO" id="GO:0005737">
    <property type="term" value="C:cytoplasm"/>
    <property type="evidence" value="ECO:0007669"/>
    <property type="project" value="TreeGrafter"/>
</dbReference>
<feature type="active site" evidence="5 6">
    <location>
        <position position="213"/>
    </location>
</feature>
<dbReference type="InterPro" id="IPR016163">
    <property type="entry name" value="Ald_DH_C"/>
</dbReference>
<dbReference type="InterPro" id="IPR016162">
    <property type="entry name" value="Ald_DH_N"/>
</dbReference>
<feature type="active site" evidence="5">
    <location>
        <position position="247"/>
    </location>
</feature>
<dbReference type="SUPFAM" id="SSF53720">
    <property type="entry name" value="ALDH-like"/>
    <property type="match status" value="1"/>
</dbReference>
<evidence type="ECO:0000256" key="5">
    <source>
        <dbReference type="PIRSR" id="PIRSR036492-1"/>
    </source>
</evidence>
<evidence type="ECO:0000313" key="10">
    <source>
        <dbReference type="Proteomes" id="UP000646478"/>
    </source>
</evidence>
<proteinExistence type="inferred from homology"/>
<dbReference type="PROSITE" id="PS00070">
    <property type="entry name" value="ALDEHYDE_DEHYDR_CYS"/>
    <property type="match status" value="1"/>
</dbReference>
<reference evidence="9" key="1">
    <citation type="journal article" date="2014" name="Int. J. Syst. Evol. Microbiol.">
        <title>Complete genome sequence of Corynebacterium casei LMG S-19264T (=DSM 44701T), isolated from a smear-ripened cheese.</title>
        <authorList>
            <consortium name="US DOE Joint Genome Institute (JGI-PGF)"/>
            <person name="Walter F."/>
            <person name="Albersmeier A."/>
            <person name="Kalinowski J."/>
            <person name="Ruckert C."/>
        </authorList>
    </citation>
    <scope>NUCLEOTIDE SEQUENCE</scope>
    <source>
        <strain evidence="9">CGMCC 1.15082</strain>
    </source>
</reference>
<dbReference type="InterPro" id="IPR016160">
    <property type="entry name" value="Ald_DH_CS_CYS"/>
</dbReference>
<dbReference type="PROSITE" id="PS00687">
    <property type="entry name" value="ALDEHYDE_DEHYDR_GLU"/>
    <property type="match status" value="1"/>
</dbReference>
<dbReference type="Pfam" id="PF00171">
    <property type="entry name" value="Aldedh"/>
    <property type="match status" value="1"/>
</dbReference>
<keyword evidence="3" id="KW-0520">NAD</keyword>
<evidence type="ECO:0000256" key="3">
    <source>
        <dbReference type="ARBA" id="ARBA00023027"/>
    </source>
</evidence>
<reference evidence="9" key="2">
    <citation type="submission" date="2020-09" db="EMBL/GenBank/DDBJ databases">
        <authorList>
            <person name="Sun Q."/>
            <person name="Zhou Y."/>
        </authorList>
    </citation>
    <scope>NUCLEOTIDE SEQUENCE</scope>
    <source>
        <strain evidence="9">CGMCC 1.15082</strain>
    </source>
</reference>
<dbReference type="EMBL" id="BMHH01000004">
    <property type="protein sequence ID" value="GGA87110.1"/>
    <property type="molecule type" value="Genomic_DNA"/>
</dbReference>
<organism evidence="9 10">
    <name type="scientific">Brucella endophytica</name>
    <dbReference type="NCBI Taxonomy" id="1963359"/>
    <lineage>
        <taxon>Bacteria</taxon>
        <taxon>Pseudomonadati</taxon>
        <taxon>Pseudomonadota</taxon>
        <taxon>Alphaproteobacteria</taxon>
        <taxon>Hyphomicrobiales</taxon>
        <taxon>Brucellaceae</taxon>
        <taxon>Brucella/Ochrobactrum group</taxon>
        <taxon>Brucella</taxon>
    </lineage>
</organism>
<comment type="caution">
    <text evidence="9">The sequence shown here is derived from an EMBL/GenBank/DDBJ whole genome shotgun (WGS) entry which is preliminary data.</text>
</comment>
<dbReference type="PANTHER" id="PTHR43570:SF20">
    <property type="entry name" value="ALDEHYDE DEHYDROGENASE ALDX-RELATED"/>
    <property type="match status" value="1"/>
</dbReference>
<dbReference type="Gene3D" id="3.40.309.10">
    <property type="entry name" value="Aldehyde Dehydrogenase, Chain A, domain 2"/>
    <property type="match status" value="1"/>
</dbReference>
<dbReference type="RefSeq" id="WP_236016067.1">
    <property type="nucleotide sequence ID" value="NZ_BMHH01000004.1"/>
</dbReference>